<evidence type="ECO:0000256" key="6">
    <source>
        <dbReference type="SAM" id="Phobius"/>
    </source>
</evidence>
<dbReference type="eggNOG" id="COG3765">
    <property type="taxonomic scope" value="Bacteria"/>
</dbReference>
<feature type="domain" description="Polysaccharide chain length determinant N-terminal" evidence="7">
    <location>
        <begin position="25"/>
        <end position="123"/>
    </location>
</feature>
<evidence type="ECO:0000313" key="8">
    <source>
        <dbReference type="EMBL" id="KFC78547.1"/>
    </source>
</evidence>
<name>A0A085G4A2_9ENTR</name>
<dbReference type="PANTHER" id="PTHR32309">
    <property type="entry name" value="TYROSINE-PROTEIN KINASE"/>
    <property type="match status" value="1"/>
</dbReference>
<dbReference type="InterPro" id="IPR003856">
    <property type="entry name" value="LPS_length_determ_N"/>
</dbReference>
<dbReference type="RefSeq" id="WP_034498109.1">
    <property type="nucleotide sequence ID" value="NZ_JMPI01000057.1"/>
</dbReference>
<dbReference type="Pfam" id="PF02706">
    <property type="entry name" value="Wzz"/>
    <property type="match status" value="1"/>
</dbReference>
<dbReference type="Gene3D" id="1.10.287.210">
    <property type="match status" value="1"/>
</dbReference>
<dbReference type="InterPro" id="IPR050445">
    <property type="entry name" value="Bact_polysacc_biosynth/exp"/>
</dbReference>
<keyword evidence="2" id="KW-1003">Cell membrane</keyword>
<keyword evidence="4 6" id="KW-1133">Transmembrane helix</keyword>
<comment type="subcellular location">
    <subcellularLocation>
        <location evidence="1">Cell membrane</location>
        <topology evidence="1">Multi-pass membrane protein</topology>
    </subcellularLocation>
</comment>
<dbReference type="AlphaFoldDB" id="A0A085G4A2"/>
<keyword evidence="5 6" id="KW-0472">Membrane</keyword>
<comment type="caution">
    <text evidence="8">The sequence shown here is derived from an EMBL/GenBank/DDBJ whole genome shotgun (WGS) entry which is preliminary data.</text>
</comment>
<dbReference type="Gene3D" id="3.30.1890.10">
    <property type="entry name" value="FepE-like"/>
    <property type="match status" value="1"/>
</dbReference>
<sequence>MSSIEMKSNLLENTSSYPLVAPQHEEIDLLSLLSTLYAAKKQIVTITLLFALCGLAASFLLPQKWTSEAVITPPENSNIIELRRAVVDLTVLGVETNLDASRLYNKFLKKFDSQEVREKFLAQSPYVQTLLKNPNVDKSDLYRAIVNVSAKFKALDNSDPKKSENLPYTSWTLSFTAPDADDAQQLLKSYIDFVSAEVNKDVITNVKNAIELKVAFEKNKLALDRVNLQNQHNVNLERLGYSLQVANAAGLEKPVYSNGQAVKDDPDYSVSLGSKGLTEKLKIEQSIKDVAQMNASLQNREHALSQLESINLGNVDFTPYQLQMQPSYPLKKDGPGKALIIILAGLVGVIVASGLVLVRGALASRMRIEEI</sequence>
<organism evidence="8 9">
    <name type="scientific">Buttiauxella agrestis ATCC 33320</name>
    <dbReference type="NCBI Taxonomy" id="1006004"/>
    <lineage>
        <taxon>Bacteria</taxon>
        <taxon>Pseudomonadati</taxon>
        <taxon>Pseudomonadota</taxon>
        <taxon>Gammaproteobacteria</taxon>
        <taxon>Enterobacterales</taxon>
        <taxon>Enterobacteriaceae</taxon>
        <taxon>Buttiauxella</taxon>
    </lineage>
</organism>
<dbReference type="STRING" id="1006004.GBAG_3323"/>
<evidence type="ECO:0000259" key="7">
    <source>
        <dbReference type="Pfam" id="PF02706"/>
    </source>
</evidence>
<feature type="transmembrane region" description="Helical" evidence="6">
    <location>
        <begin position="338"/>
        <end position="358"/>
    </location>
</feature>
<evidence type="ECO:0000256" key="2">
    <source>
        <dbReference type="ARBA" id="ARBA00022475"/>
    </source>
</evidence>
<dbReference type="PANTHER" id="PTHR32309:SF13">
    <property type="entry name" value="FERRIC ENTEROBACTIN TRANSPORT PROTEIN FEPE"/>
    <property type="match status" value="1"/>
</dbReference>
<accession>A0A085G4A2</accession>
<dbReference type="EMBL" id="JMPI01000057">
    <property type="protein sequence ID" value="KFC78547.1"/>
    <property type="molecule type" value="Genomic_DNA"/>
</dbReference>
<evidence type="ECO:0000313" key="9">
    <source>
        <dbReference type="Proteomes" id="UP000028653"/>
    </source>
</evidence>
<evidence type="ECO:0000256" key="4">
    <source>
        <dbReference type="ARBA" id="ARBA00022989"/>
    </source>
</evidence>
<dbReference type="SUPFAM" id="SSF160355">
    <property type="entry name" value="Bacterial polysaccharide co-polymerase-like"/>
    <property type="match status" value="1"/>
</dbReference>
<keyword evidence="3 6" id="KW-0812">Transmembrane</keyword>
<evidence type="ECO:0000256" key="5">
    <source>
        <dbReference type="ARBA" id="ARBA00023136"/>
    </source>
</evidence>
<evidence type="ECO:0000256" key="3">
    <source>
        <dbReference type="ARBA" id="ARBA00022692"/>
    </source>
</evidence>
<keyword evidence="9" id="KW-1185">Reference proteome</keyword>
<protein>
    <submittedName>
        <fullName evidence="8">Ferric enterobactin uptake protein</fullName>
    </submittedName>
</protein>
<gene>
    <name evidence="8" type="primary">fepE</name>
    <name evidence="8" type="ORF">GBAG_3323</name>
</gene>
<dbReference type="Proteomes" id="UP000028653">
    <property type="component" value="Unassembled WGS sequence"/>
</dbReference>
<proteinExistence type="predicted"/>
<reference evidence="8 9" key="1">
    <citation type="submission" date="2014-05" db="EMBL/GenBank/DDBJ databases">
        <title>ATOL: Assembling a taxonomically balanced genome-scale reconstruction of the evolutionary history of the Enterobacteriaceae.</title>
        <authorList>
            <person name="Plunkett G.III."/>
            <person name="Neeno-Eckwall E.C."/>
            <person name="Glasner J.D."/>
            <person name="Perna N.T."/>
        </authorList>
    </citation>
    <scope>NUCLEOTIDE SEQUENCE [LARGE SCALE GENOMIC DNA]</scope>
    <source>
        <strain evidence="8 9">ATCC 33320</strain>
    </source>
</reference>
<dbReference type="NCBIfam" id="NF007699">
    <property type="entry name" value="PRK10381.1"/>
    <property type="match status" value="1"/>
</dbReference>
<dbReference type="OrthoDB" id="6565796at2"/>
<evidence type="ECO:0000256" key="1">
    <source>
        <dbReference type="ARBA" id="ARBA00004651"/>
    </source>
</evidence>
<dbReference type="GO" id="GO:0005886">
    <property type="term" value="C:plasma membrane"/>
    <property type="evidence" value="ECO:0007669"/>
    <property type="project" value="UniProtKB-SubCell"/>
</dbReference>
<dbReference type="GO" id="GO:0004713">
    <property type="term" value="F:protein tyrosine kinase activity"/>
    <property type="evidence" value="ECO:0007669"/>
    <property type="project" value="TreeGrafter"/>
</dbReference>